<sequence length="154" mass="16231">MMHTHQVVNEQFSDGGENSDEHEEGHVVGGFGGKEGDGNDITVFPVHKATRQSGTPLTRQLKCDACVALTCDDSLFENCLCCNQGVGAAVGLGCVIGGAEGQRRRVPNSATIDLGDEDDDSLVNEEMAAKMEQIGAETGVEDPIPTPEGVRQSD</sequence>
<feature type="compositionally biased region" description="Polar residues" evidence="1">
    <location>
        <begin position="1"/>
        <end position="12"/>
    </location>
</feature>
<evidence type="ECO:0000313" key="3">
    <source>
        <dbReference type="Proteomes" id="UP001341840"/>
    </source>
</evidence>
<proteinExistence type="predicted"/>
<feature type="region of interest" description="Disordered" evidence="1">
    <location>
        <begin position="1"/>
        <end position="36"/>
    </location>
</feature>
<dbReference type="Proteomes" id="UP001341840">
    <property type="component" value="Unassembled WGS sequence"/>
</dbReference>
<evidence type="ECO:0000256" key="1">
    <source>
        <dbReference type="SAM" id="MobiDB-lite"/>
    </source>
</evidence>
<feature type="region of interest" description="Disordered" evidence="1">
    <location>
        <begin position="133"/>
        <end position="154"/>
    </location>
</feature>
<reference evidence="2 3" key="1">
    <citation type="journal article" date="2023" name="Plants (Basel)">
        <title>Bridging the Gap: Combining Genomics and Transcriptomics Approaches to Understand Stylosanthes scabra, an Orphan Legume from the Brazilian Caatinga.</title>
        <authorList>
            <person name="Ferreira-Neto J.R.C."/>
            <person name="da Silva M.D."/>
            <person name="Binneck E."/>
            <person name="de Melo N.F."/>
            <person name="da Silva R.H."/>
            <person name="de Melo A.L.T.M."/>
            <person name="Pandolfi V."/>
            <person name="Bustamante F.O."/>
            <person name="Brasileiro-Vidal A.C."/>
            <person name="Benko-Iseppon A.M."/>
        </authorList>
    </citation>
    <scope>NUCLEOTIDE SEQUENCE [LARGE SCALE GENOMIC DNA]</scope>
    <source>
        <tissue evidence="2">Leaves</tissue>
    </source>
</reference>
<evidence type="ECO:0000313" key="2">
    <source>
        <dbReference type="EMBL" id="MED6114937.1"/>
    </source>
</evidence>
<accession>A0ABU6QSX6</accession>
<keyword evidence="3" id="KW-1185">Reference proteome</keyword>
<name>A0ABU6QSX6_9FABA</name>
<protein>
    <submittedName>
        <fullName evidence="2">Uncharacterized protein</fullName>
    </submittedName>
</protein>
<organism evidence="2 3">
    <name type="scientific">Stylosanthes scabra</name>
    <dbReference type="NCBI Taxonomy" id="79078"/>
    <lineage>
        <taxon>Eukaryota</taxon>
        <taxon>Viridiplantae</taxon>
        <taxon>Streptophyta</taxon>
        <taxon>Embryophyta</taxon>
        <taxon>Tracheophyta</taxon>
        <taxon>Spermatophyta</taxon>
        <taxon>Magnoliopsida</taxon>
        <taxon>eudicotyledons</taxon>
        <taxon>Gunneridae</taxon>
        <taxon>Pentapetalae</taxon>
        <taxon>rosids</taxon>
        <taxon>fabids</taxon>
        <taxon>Fabales</taxon>
        <taxon>Fabaceae</taxon>
        <taxon>Papilionoideae</taxon>
        <taxon>50 kb inversion clade</taxon>
        <taxon>dalbergioids sensu lato</taxon>
        <taxon>Dalbergieae</taxon>
        <taxon>Pterocarpus clade</taxon>
        <taxon>Stylosanthes</taxon>
    </lineage>
</organism>
<comment type="caution">
    <text evidence="2">The sequence shown here is derived from an EMBL/GenBank/DDBJ whole genome shotgun (WGS) entry which is preliminary data.</text>
</comment>
<dbReference type="EMBL" id="JASCZI010001422">
    <property type="protein sequence ID" value="MED6114937.1"/>
    <property type="molecule type" value="Genomic_DNA"/>
</dbReference>
<gene>
    <name evidence="2" type="ORF">PIB30_085384</name>
</gene>